<dbReference type="GO" id="GO:0046872">
    <property type="term" value="F:metal ion binding"/>
    <property type="evidence" value="ECO:0007669"/>
    <property type="project" value="UniProtKB-KW"/>
</dbReference>
<evidence type="ECO:0000256" key="1">
    <source>
        <dbReference type="ARBA" id="ARBA00004651"/>
    </source>
</evidence>
<feature type="binding site" evidence="7">
    <location>
        <position position="191"/>
    </location>
    <ligand>
        <name>Zn(2+)</name>
        <dbReference type="ChEBI" id="CHEBI:29105"/>
    </ligand>
</feature>
<dbReference type="PANTHER" id="PTHR20855:SF3">
    <property type="entry name" value="LD03007P"/>
    <property type="match status" value="1"/>
</dbReference>
<dbReference type="GO" id="GO:0005886">
    <property type="term" value="C:plasma membrane"/>
    <property type="evidence" value="ECO:0007669"/>
    <property type="project" value="UniProtKB-SubCell"/>
</dbReference>
<evidence type="ECO:0000256" key="4">
    <source>
        <dbReference type="ARBA" id="ARBA00022692"/>
    </source>
</evidence>
<dbReference type="STRING" id="1122184.SAMN02745176_00349"/>
<evidence type="ECO:0000313" key="9">
    <source>
        <dbReference type="EMBL" id="SHI45489.1"/>
    </source>
</evidence>
<organism evidence="9 10">
    <name type="scientific">Lutispora thermophila DSM 19022</name>
    <dbReference type="NCBI Taxonomy" id="1122184"/>
    <lineage>
        <taxon>Bacteria</taxon>
        <taxon>Bacillati</taxon>
        <taxon>Bacillota</taxon>
        <taxon>Clostridia</taxon>
        <taxon>Lutisporales</taxon>
        <taxon>Lutisporaceae</taxon>
        <taxon>Lutispora</taxon>
    </lineage>
</organism>
<dbReference type="Proteomes" id="UP000184442">
    <property type="component" value="Unassembled WGS sequence"/>
</dbReference>
<dbReference type="EMBL" id="FQZS01000003">
    <property type="protein sequence ID" value="SHI45489.1"/>
    <property type="molecule type" value="Genomic_DNA"/>
</dbReference>
<feature type="binding site" evidence="7">
    <location>
        <position position="195"/>
    </location>
    <ligand>
        <name>Zn(2+)</name>
        <dbReference type="ChEBI" id="CHEBI:29105"/>
    </ligand>
</feature>
<evidence type="ECO:0000256" key="8">
    <source>
        <dbReference type="SAM" id="Phobius"/>
    </source>
</evidence>
<evidence type="ECO:0000313" key="10">
    <source>
        <dbReference type="Proteomes" id="UP000184442"/>
    </source>
</evidence>
<keyword evidence="5 8" id="KW-1133">Transmembrane helix</keyword>
<gene>
    <name evidence="9" type="ORF">SAMN02745176_00349</name>
</gene>
<dbReference type="AlphaFoldDB" id="A0A1M6B9S6"/>
<name>A0A1M6B9S6_9FIRM</name>
<keyword evidence="7" id="KW-0479">Metal-binding</keyword>
<feature type="transmembrane region" description="Helical" evidence="8">
    <location>
        <begin position="80"/>
        <end position="98"/>
    </location>
</feature>
<feature type="transmembrane region" description="Helical" evidence="8">
    <location>
        <begin position="158"/>
        <end position="178"/>
    </location>
</feature>
<evidence type="ECO:0000256" key="5">
    <source>
        <dbReference type="ARBA" id="ARBA00022989"/>
    </source>
</evidence>
<dbReference type="InterPro" id="IPR005744">
    <property type="entry name" value="Hy-lIII"/>
</dbReference>
<comment type="similarity">
    <text evidence="2">Belongs to the UPF0073 (Hly-III) family.</text>
</comment>
<dbReference type="PANTHER" id="PTHR20855">
    <property type="entry name" value="ADIPOR/PROGESTIN RECEPTOR-RELATED"/>
    <property type="match status" value="1"/>
</dbReference>
<keyword evidence="3" id="KW-1003">Cell membrane</keyword>
<protein>
    <submittedName>
        <fullName evidence="9">Hemolysin III</fullName>
    </submittedName>
</protein>
<feature type="transmembrane region" description="Helical" evidence="8">
    <location>
        <begin position="12"/>
        <end position="33"/>
    </location>
</feature>
<keyword evidence="10" id="KW-1185">Reference proteome</keyword>
<dbReference type="Pfam" id="PF03006">
    <property type="entry name" value="HlyIII"/>
    <property type="match status" value="1"/>
</dbReference>
<keyword evidence="7" id="KW-0862">Zinc</keyword>
<proteinExistence type="inferred from homology"/>
<evidence type="ECO:0000256" key="2">
    <source>
        <dbReference type="ARBA" id="ARBA00008488"/>
    </source>
</evidence>
<dbReference type="InterPro" id="IPR004254">
    <property type="entry name" value="AdipoR/HlyIII-related"/>
</dbReference>
<dbReference type="GO" id="GO:0140911">
    <property type="term" value="F:pore-forming activity"/>
    <property type="evidence" value="ECO:0007669"/>
    <property type="project" value="InterPro"/>
</dbReference>
<feature type="binding site" evidence="7">
    <location>
        <position position="62"/>
    </location>
    <ligand>
        <name>Zn(2+)</name>
        <dbReference type="ChEBI" id="CHEBI:29105"/>
    </ligand>
</feature>
<evidence type="ECO:0000256" key="7">
    <source>
        <dbReference type="PIRSR" id="PIRSR604254-1"/>
    </source>
</evidence>
<dbReference type="RefSeq" id="WP_073023844.1">
    <property type="nucleotide sequence ID" value="NZ_FQZS01000003.1"/>
</dbReference>
<feature type="transmembrane region" description="Helical" evidence="8">
    <location>
        <begin position="130"/>
        <end position="151"/>
    </location>
</feature>
<keyword evidence="4 8" id="KW-0812">Transmembrane</keyword>
<feature type="transmembrane region" description="Helical" evidence="8">
    <location>
        <begin position="193"/>
        <end position="213"/>
    </location>
</feature>
<keyword evidence="6 8" id="KW-0472">Membrane</keyword>
<comment type="subcellular location">
    <subcellularLocation>
        <location evidence="1">Cell membrane</location>
        <topology evidence="1">Multi-pass membrane protein</topology>
    </subcellularLocation>
</comment>
<accession>A0A1M6B9S6</accession>
<evidence type="ECO:0000256" key="6">
    <source>
        <dbReference type="ARBA" id="ARBA00023136"/>
    </source>
</evidence>
<dbReference type="OrthoDB" id="9813689at2"/>
<sequence length="214" mass="23720">MLQKLREPVSGLTHLIGAILSVVGMFFLVSSAVSKGSASCIVSVSIFGLSLILLYTASSLYHLLSISKKGIEILRKIDHMMIYILIAGTYTPVCLMGLKDRLGIGLLIGIWSLAIIGIILKLVWFNAPRWIYTSFYVLMGWIVIIAIAPLIRAIPLRGVGLLVAGGIFYTIGAIIYGLRWPLRNNKYFGFHEIFHIFVMLGSLSHYIFVLDFLA</sequence>
<evidence type="ECO:0000256" key="3">
    <source>
        <dbReference type="ARBA" id="ARBA00022475"/>
    </source>
</evidence>
<feature type="transmembrane region" description="Helical" evidence="8">
    <location>
        <begin position="40"/>
        <end position="60"/>
    </location>
</feature>
<dbReference type="NCBIfam" id="TIGR01065">
    <property type="entry name" value="hlyIII"/>
    <property type="match status" value="1"/>
</dbReference>
<feature type="transmembrane region" description="Helical" evidence="8">
    <location>
        <begin position="105"/>
        <end position="124"/>
    </location>
</feature>
<reference evidence="9 10" key="1">
    <citation type="submission" date="2016-11" db="EMBL/GenBank/DDBJ databases">
        <authorList>
            <person name="Jaros S."/>
            <person name="Januszkiewicz K."/>
            <person name="Wedrychowicz H."/>
        </authorList>
    </citation>
    <scope>NUCLEOTIDE SEQUENCE [LARGE SCALE GENOMIC DNA]</scope>
    <source>
        <strain evidence="9 10">DSM 19022</strain>
    </source>
</reference>